<evidence type="ECO:0000256" key="2">
    <source>
        <dbReference type="ARBA" id="ARBA00012438"/>
    </source>
</evidence>
<feature type="domain" description="Histidine kinase" evidence="8">
    <location>
        <begin position="453"/>
        <end position="667"/>
    </location>
</feature>
<dbReference type="Pfam" id="PF00512">
    <property type="entry name" value="HisKA"/>
    <property type="match status" value="1"/>
</dbReference>
<keyword evidence="12" id="KW-1185">Reference proteome</keyword>
<dbReference type="CDD" id="cd00082">
    <property type="entry name" value="HisKA"/>
    <property type="match status" value="1"/>
</dbReference>
<dbReference type="InterPro" id="IPR035965">
    <property type="entry name" value="PAS-like_dom_sf"/>
</dbReference>
<dbReference type="InterPro" id="IPR003594">
    <property type="entry name" value="HATPase_dom"/>
</dbReference>
<evidence type="ECO:0000256" key="6">
    <source>
        <dbReference type="ARBA" id="ARBA00023012"/>
    </source>
</evidence>
<dbReference type="EC" id="2.7.13.3" evidence="2"/>
<organism evidence="11 12">
    <name type="scientific">Candidatus Viridilinea mediisalina</name>
    <dbReference type="NCBI Taxonomy" id="2024553"/>
    <lineage>
        <taxon>Bacteria</taxon>
        <taxon>Bacillati</taxon>
        <taxon>Chloroflexota</taxon>
        <taxon>Chloroflexia</taxon>
        <taxon>Chloroflexales</taxon>
        <taxon>Chloroflexineae</taxon>
        <taxon>Oscillochloridaceae</taxon>
        <taxon>Candidatus Viridilinea</taxon>
    </lineage>
</organism>
<dbReference type="EMBL" id="NQWI01000062">
    <property type="protein sequence ID" value="PDW02540.1"/>
    <property type="molecule type" value="Genomic_DNA"/>
</dbReference>
<dbReference type="InterPro" id="IPR036890">
    <property type="entry name" value="HATPase_C_sf"/>
</dbReference>
<dbReference type="Proteomes" id="UP000220527">
    <property type="component" value="Unassembled WGS sequence"/>
</dbReference>
<evidence type="ECO:0000259" key="9">
    <source>
        <dbReference type="PROSITE" id="PS50112"/>
    </source>
</evidence>
<keyword evidence="4" id="KW-0808">Transferase</keyword>
<dbReference type="PROSITE" id="PS50113">
    <property type="entry name" value="PAC"/>
    <property type="match status" value="1"/>
</dbReference>
<dbReference type="InterPro" id="IPR000700">
    <property type="entry name" value="PAS-assoc_C"/>
</dbReference>
<dbReference type="SMART" id="SM00387">
    <property type="entry name" value="HATPase_c"/>
    <property type="match status" value="1"/>
</dbReference>
<feature type="domain" description="PAS" evidence="9">
    <location>
        <begin position="121"/>
        <end position="195"/>
    </location>
</feature>
<accession>A0A2A6RI71</accession>
<keyword evidence="6" id="KW-0902">Two-component regulatory system</keyword>
<dbReference type="CDD" id="cd00130">
    <property type="entry name" value="PAS"/>
    <property type="match status" value="1"/>
</dbReference>
<evidence type="ECO:0000313" key="11">
    <source>
        <dbReference type="EMBL" id="PDW02540.1"/>
    </source>
</evidence>
<dbReference type="InterPro" id="IPR005467">
    <property type="entry name" value="His_kinase_dom"/>
</dbReference>
<dbReference type="SUPFAM" id="SSF55874">
    <property type="entry name" value="ATPase domain of HSP90 chaperone/DNA topoisomerase II/histidine kinase"/>
    <property type="match status" value="1"/>
</dbReference>
<dbReference type="PROSITE" id="PS50109">
    <property type="entry name" value="HIS_KIN"/>
    <property type="match status" value="1"/>
</dbReference>
<keyword evidence="5" id="KW-0418">Kinase</keyword>
<reference evidence="12" key="1">
    <citation type="submission" date="2017-08" db="EMBL/GenBank/DDBJ databases">
        <authorList>
            <person name="Grouzdev D.S."/>
            <person name="Gaisin V.A."/>
            <person name="Rysina M.S."/>
            <person name="Gorlenko V.M."/>
        </authorList>
    </citation>
    <scope>NUCLEOTIDE SEQUENCE [LARGE SCALE GENOMIC DNA]</scope>
    <source>
        <strain evidence="12">Kir15-3F</strain>
    </source>
</reference>
<dbReference type="Gene3D" id="3.30.450.40">
    <property type="match status" value="1"/>
</dbReference>
<dbReference type="PROSITE" id="PS50112">
    <property type="entry name" value="PAS"/>
    <property type="match status" value="1"/>
</dbReference>
<feature type="domain" description="PAC" evidence="10">
    <location>
        <begin position="195"/>
        <end position="249"/>
    </location>
</feature>
<dbReference type="SUPFAM" id="SSF55781">
    <property type="entry name" value="GAF domain-like"/>
    <property type="match status" value="1"/>
</dbReference>
<dbReference type="Gene3D" id="1.10.287.130">
    <property type="match status" value="1"/>
</dbReference>
<dbReference type="SMART" id="SM00065">
    <property type="entry name" value="GAF"/>
    <property type="match status" value="1"/>
</dbReference>
<dbReference type="SMART" id="SM00388">
    <property type="entry name" value="HisKA"/>
    <property type="match status" value="1"/>
</dbReference>
<dbReference type="OrthoDB" id="140857at2"/>
<evidence type="ECO:0000256" key="1">
    <source>
        <dbReference type="ARBA" id="ARBA00000085"/>
    </source>
</evidence>
<comment type="catalytic activity">
    <reaction evidence="1">
        <text>ATP + protein L-histidine = ADP + protein N-phospho-L-histidine.</text>
        <dbReference type="EC" id="2.7.13.3"/>
    </reaction>
</comment>
<dbReference type="SUPFAM" id="SSF47384">
    <property type="entry name" value="Homodimeric domain of signal transducing histidine kinase"/>
    <property type="match status" value="1"/>
</dbReference>
<keyword evidence="3" id="KW-0597">Phosphoprotein</keyword>
<keyword evidence="7" id="KW-0472">Membrane</keyword>
<comment type="caution">
    <text evidence="11">The sequence shown here is derived from an EMBL/GenBank/DDBJ whole genome shotgun (WGS) entry which is preliminary data.</text>
</comment>
<dbReference type="InterPro" id="IPR003661">
    <property type="entry name" value="HisK_dim/P_dom"/>
</dbReference>
<evidence type="ECO:0000256" key="5">
    <source>
        <dbReference type="ARBA" id="ARBA00022777"/>
    </source>
</evidence>
<dbReference type="AlphaFoldDB" id="A0A2A6RI71"/>
<dbReference type="PANTHER" id="PTHR43547:SF2">
    <property type="entry name" value="HYBRID SIGNAL TRANSDUCTION HISTIDINE KINASE C"/>
    <property type="match status" value="1"/>
</dbReference>
<evidence type="ECO:0000259" key="10">
    <source>
        <dbReference type="PROSITE" id="PS50113"/>
    </source>
</evidence>
<protein>
    <recommendedName>
        <fullName evidence="2">histidine kinase</fullName>
        <ecNumber evidence="2">2.7.13.3</ecNumber>
    </recommendedName>
</protein>
<dbReference type="Pfam" id="PF02518">
    <property type="entry name" value="HATPase_c"/>
    <property type="match status" value="1"/>
</dbReference>
<evidence type="ECO:0000259" key="8">
    <source>
        <dbReference type="PROSITE" id="PS50109"/>
    </source>
</evidence>
<proteinExistence type="predicted"/>
<evidence type="ECO:0000256" key="7">
    <source>
        <dbReference type="ARBA" id="ARBA00023136"/>
    </source>
</evidence>
<evidence type="ECO:0000256" key="4">
    <source>
        <dbReference type="ARBA" id="ARBA00022679"/>
    </source>
</evidence>
<dbReference type="Pfam" id="PF08448">
    <property type="entry name" value="PAS_4"/>
    <property type="match status" value="1"/>
</dbReference>
<dbReference type="SUPFAM" id="SSF55785">
    <property type="entry name" value="PYP-like sensor domain (PAS domain)"/>
    <property type="match status" value="1"/>
</dbReference>
<sequence>MNVSYPSQSAGTHVQGGAVVDPLLRLIDVDDRFATLFNASGRGLLGQTIDTLLPELEVPLRAVLADGVPRGPFSMGYGLNGSCAWQLMPLRTTRGTIVAVELLLGAADVLSETQSSCGALQMPSVRAVLDGLFAFAGVLLPNGTLIEANRAALQAAGLEPHDVVGRPFEDAFWWSYDPEVQAQVRMAVQQAALGEAVRYDVPVRVGADHFITIDFMLAPAHDAEGRVQYLIPSGIDISQRKAIEQEQLRHAVEREDLLQREQAARAAAERTTARITRIQALTSALSETLTPGEMEQLLVHQAMVAVQADAGALRLLSGDGRKLVLRYTEGITAAMLEELQQIPIEAAQPTSDVLRTGSPLFFAQRGELLASYPQIACSTAIVDYAAFAIVPLSVEGRTLGSLSLAFHEARQISDEDRDLLLTMTGQGAQAIERARLYEAVQEAVEVRDTFIAIASHDLRSPLTALLGQAQLLERRIATSSPDQVARRAQRIVEQAQRINRMINALLDLSRIQSGQLNITKAPLDVAALTTRVIMELQPSLSQHRIELRGSTNDLWILGDEVRLEQVIYNLMNNAIKYSPDGGVITVEMGQYHNQVQLCISDEGIGIPSDALPRLFERYYRAHNATISGMGIGLYAVREILLLHGGTIMVESQEGIGSCFTLRLPQGHQA</sequence>
<dbReference type="InterPro" id="IPR000014">
    <property type="entry name" value="PAS"/>
</dbReference>
<dbReference type="PANTHER" id="PTHR43547">
    <property type="entry name" value="TWO-COMPONENT HISTIDINE KINASE"/>
    <property type="match status" value="1"/>
</dbReference>
<dbReference type="Gene3D" id="3.30.565.10">
    <property type="entry name" value="Histidine kinase-like ATPase, C-terminal domain"/>
    <property type="match status" value="1"/>
</dbReference>
<gene>
    <name evidence="11" type="ORF">CJ255_13345</name>
</gene>
<dbReference type="CDD" id="cd00075">
    <property type="entry name" value="HATPase"/>
    <property type="match status" value="1"/>
</dbReference>
<dbReference type="InterPro" id="IPR029016">
    <property type="entry name" value="GAF-like_dom_sf"/>
</dbReference>
<name>A0A2A6RI71_9CHLR</name>
<dbReference type="Pfam" id="PF13185">
    <property type="entry name" value="GAF_2"/>
    <property type="match status" value="1"/>
</dbReference>
<dbReference type="GO" id="GO:0000155">
    <property type="term" value="F:phosphorelay sensor kinase activity"/>
    <property type="evidence" value="ECO:0007669"/>
    <property type="project" value="InterPro"/>
</dbReference>
<dbReference type="RefSeq" id="WP_097644604.1">
    <property type="nucleotide sequence ID" value="NZ_NQWI01000062.1"/>
</dbReference>
<dbReference type="FunFam" id="1.10.287.130:FF:000001">
    <property type="entry name" value="Two-component sensor histidine kinase"/>
    <property type="match status" value="1"/>
</dbReference>
<dbReference type="FunFam" id="3.30.565.10:FF:000006">
    <property type="entry name" value="Sensor histidine kinase WalK"/>
    <property type="match status" value="1"/>
</dbReference>
<dbReference type="InterPro" id="IPR036097">
    <property type="entry name" value="HisK_dim/P_sf"/>
</dbReference>
<dbReference type="SMART" id="SM00091">
    <property type="entry name" value="PAS"/>
    <property type="match status" value="2"/>
</dbReference>
<dbReference type="Gene3D" id="3.30.450.20">
    <property type="entry name" value="PAS domain"/>
    <property type="match status" value="1"/>
</dbReference>
<evidence type="ECO:0000256" key="3">
    <source>
        <dbReference type="ARBA" id="ARBA00022553"/>
    </source>
</evidence>
<dbReference type="InterPro" id="IPR013656">
    <property type="entry name" value="PAS_4"/>
</dbReference>
<dbReference type="InterPro" id="IPR004358">
    <property type="entry name" value="Sig_transdc_His_kin-like_C"/>
</dbReference>
<dbReference type="InterPro" id="IPR003018">
    <property type="entry name" value="GAF"/>
</dbReference>
<evidence type="ECO:0000313" key="12">
    <source>
        <dbReference type="Proteomes" id="UP000220527"/>
    </source>
</evidence>
<dbReference type="PRINTS" id="PR00344">
    <property type="entry name" value="BCTRLSENSOR"/>
</dbReference>
<dbReference type="NCBIfam" id="TIGR00229">
    <property type="entry name" value="sensory_box"/>
    <property type="match status" value="1"/>
</dbReference>